<name>A0A0K2GZ36_9CORY</name>
<organism evidence="4 5">
    <name type="scientific">Corynebacterium lactis RW2-5</name>
    <dbReference type="NCBI Taxonomy" id="1408189"/>
    <lineage>
        <taxon>Bacteria</taxon>
        <taxon>Bacillati</taxon>
        <taxon>Actinomycetota</taxon>
        <taxon>Actinomycetes</taxon>
        <taxon>Mycobacteriales</taxon>
        <taxon>Corynebacteriaceae</taxon>
        <taxon>Corynebacterium</taxon>
    </lineage>
</organism>
<proteinExistence type="predicted"/>
<sequence>MSDTSSSSSPLTALDAVVQHVNATTPQSDAIGRAVESAREYGVAVPDAMTGAFLTAMMSLASARRTGHPAAVIASPAAGVVGLHLMAGLADDGVLTCIDPELEHQALAKQAFRDAGIRPNRQRFLPSPPTEVMDRLAPSSYDLVYLDVEPSAILAAQEKAWPLLREGGVLVIPGALLDGTVEDASRTDRDTAAARLADQQLLELEGARVVRLPIAAGATILVKG</sequence>
<accession>A0A0K2GZ36</accession>
<dbReference type="KEGG" id="clw:CLAC_04285"/>
<reference evidence="4 5" key="1">
    <citation type="submission" date="2013-10" db="EMBL/GenBank/DDBJ databases">
        <title>Complete genome sequence of Corynebacterium lactis DSM 45799(T), isolated from raw cow milk.</title>
        <authorList>
            <person name="Ruckert C."/>
            <person name="Albersmeier A."/>
            <person name="Lipski A."/>
            <person name="Kalinowski J."/>
        </authorList>
    </citation>
    <scope>NUCLEOTIDE SEQUENCE [LARGE SCALE GENOMIC DNA]</scope>
    <source>
        <strain evidence="4 5">RW2-5</strain>
    </source>
</reference>
<keyword evidence="3" id="KW-0949">S-adenosyl-L-methionine</keyword>
<evidence type="ECO:0000313" key="4">
    <source>
        <dbReference type="EMBL" id="ALA67049.1"/>
    </source>
</evidence>
<dbReference type="SUPFAM" id="SSF53335">
    <property type="entry name" value="S-adenosyl-L-methionine-dependent methyltransferases"/>
    <property type="match status" value="1"/>
</dbReference>
<dbReference type="InterPro" id="IPR029063">
    <property type="entry name" value="SAM-dependent_MTases_sf"/>
</dbReference>
<dbReference type="RefSeq" id="WP_053411834.1">
    <property type="nucleotide sequence ID" value="NZ_CP006841.1"/>
</dbReference>
<gene>
    <name evidence="4" type="ORF">CLAC_04285</name>
</gene>
<dbReference type="Proteomes" id="UP000058446">
    <property type="component" value="Chromosome"/>
</dbReference>
<dbReference type="PANTHER" id="PTHR10509">
    <property type="entry name" value="O-METHYLTRANSFERASE-RELATED"/>
    <property type="match status" value="1"/>
</dbReference>
<protein>
    <submittedName>
        <fullName evidence="4">Methyltransferase</fullName>
    </submittedName>
</protein>
<keyword evidence="2 4" id="KW-0808">Transferase</keyword>
<dbReference type="GO" id="GO:0008171">
    <property type="term" value="F:O-methyltransferase activity"/>
    <property type="evidence" value="ECO:0007669"/>
    <property type="project" value="InterPro"/>
</dbReference>
<dbReference type="PROSITE" id="PS51682">
    <property type="entry name" value="SAM_OMT_I"/>
    <property type="match status" value="1"/>
</dbReference>
<dbReference type="EMBL" id="CP006841">
    <property type="protein sequence ID" value="ALA67049.1"/>
    <property type="molecule type" value="Genomic_DNA"/>
</dbReference>
<dbReference type="InterPro" id="IPR050362">
    <property type="entry name" value="Cation-dep_OMT"/>
</dbReference>
<dbReference type="PATRIC" id="fig|1408189.4.peg.858"/>
<evidence type="ECO:0000256" key="1">
    <source>
        <dbReference type="ARBA" id="ARBA00022603"/>
    </source>
</evidence>
<dbReference type="Gene3D" id="3.40.50.150">
    <property type="entry name" value="Vaccinia Virus protein VP39"/>
    <property type="match status" value="1"/>
</dbReference>
<evidence type="ECO:0000256" key="2">
    <source>
        <dbReference type="ARBA" id="ARBA00022679"/>
    </source>
</evidence>
<dbReference type="PANTHER" id="PTHR10509:SF85">
    <property type="entry name" value="O-METHYLTRANSFERASE RV1220C-RELATED"/>
    <property type="match status" value="1"/>
</dbReference>
<keyword evidence="1 4" id="KW-0489">Methyltransferase</keyword>
<dbReference type="GO" id="GO:0032259">
    <property type="term" value="P:methylation"/>
    <property type="evidence" value="ECO:0007669"/>
    <property type="project" value="UniProtKB-KW"/>
</dbReference>
<dbReference type="OrthoDB" id="4774874at2"/>
<dbReference type="AlphaFoldDB" id="A0A0K2GZ36"/>
<dbReference type="STRING" id="1408189.CLAC_04285"/>
<dbReference type="Pfam" id="PF01596">
    <property type="entry name" value="Methyltransf_3"/>
    <property type="match status" value="1"/>
</dbReference>
<evidence type="ECO:0000313" key="5">
    <source>
        <dbReference type="Proteomes" id="UP000058446"/>
    </source>
</evidence>
<keyword evidence="5" id="KW-1185">Reference proteome</keyword>
<evidence type="ECO:0000256" key="3">
    <source>
        <dbReference type="ARBA" id="ARBA00022691"/>
    </source>
</evidence>
<dbReference type="InterPro" id="IPR002935">
    <property type="entry name" value="SAM_O-MeTrfase"/>
</dbReference>
<dbReference type="GO" id="GO:0008757">
    <property type="term" value="F:S-adenosylmethionine-dependent methyltransferase activity"/>
    <property type="evidence" value="ECO:0007669"/>
    <property type="project" value="TreeGrafter"/>
</dbReference>